<evidence type="ECO:0000256" key="1">
    <source>
        <dbReference type="SAM" id="Phobius"/>
    </source>
</evidence>
<name>A0A0L8GWV7_OCTBM</name>
<keyword evidence="1" id="KW-0472">Membrane</keyword>
<feature type="transmembrane region" description="Helical" evidence="1">
    <location>
        <begin position="15"/>
        <end position="34"/>
    </location>
</feature>
<reference evidence="2" key="1">
    <citation type="submission" date="2015-07" db="EMBL/GenBank/DDBJ databases">
        <title>MeaNS - Measles Nucleotide Surveillance Program.</title>
        <authorList>
            <person name="Tran T."/>
            <person name="Druce J."/>
        </authorList>
    </citation>
    <scope>NUCLEOTIDE SEQUENCE</scope>
    <source>
        <strain evidence="2">UCB-OBI-ISO-001</strain>
        <tissue evidence="2">Gonad</tissue>
    </source>
</reference>
<dbReference type="STRING" id="37653.A0A0L8GWV7"/>
<sequence>MASVMFSAPSSGSQFHLVIYLLVYLFSLTLSLRVQDSETRQVRCLSGMWNFRADYSAKRTEGFKSKWYSKPLWQVS</sequence>
<evidence type="ECO:0000313" key="2">
    <source>
        <dbReference type="EMBL" id="KOF81085.1"/>
    </source>
</evidence>
<dbReference type="EMBL" id="KQ420162">
    <property type="protein sequence ID" value="KOF81085.1"/>
    <property type="molecule type" value="Genomic_DNA"/>
</dbReference>
<dbReference type="AlphaFoldDB" id="A0A0L8GWV7"/>
<gene>
    <name evidence="2" type="ORF">OCBIM_22027009mg</name>
</gene>
<protein>
    <recommendedName>
        <fullName evidence="3">Beta-glucuronidase</fullName>
    </recommendedName>
</protein>
<proteinExistence type="predicted"/>
<organism evidence="2">
    <name type="scientific">Octopus bimaculoides</name>
    <name type="common">California two-spotted octopus</name>
    <dbReference type="NCBI Taxonomy" id="37653"/>
    <lineage>
        <taxon>Eukaryota</taxon>
        <taxon>Metazoa</taxon>
        <taxon>Spiralia</taxon>
        <taxon>Lophotrochozoa</taxon>
        <taxon>Mollusca</taxon>
        <taxon>Cephalopoda</taxon>
        <taxon>Coleoidea</taxon>
        <taxon>Octopodiformes</taxon>
        <taxon>Octopoda</taxon>
        <taxon>Incirrata</taxon>
        <taxon>Octopodidae</taxon>
        <taxon>Octopus</taxon>
    </lineage>
</organism>
<dbReference type="Gene3D" id="2.60.120.260">
    <property type="entry name" value="Galactose-binding domain-like"/>
    <property type="match status" value="1"/>
</dbReference>
<accession>A0A0L8GWV7</accession>
<evidence type="ECO:0008006" key="3">
    <source>
        <dbReference type="Google" id="ProtNLM"/>
    </source>
</evidence>
<dbReference type="OrthoDB" id="408532at2759"/>
<keyword evidence="1" id="KW-1133">Transmembrane helix</keyword>
<keyword evidence="1" id="KW-0812">Transmembrane</keyword>